<evidence type="ECO:0000256" key="2">
    <source>
        <dbReference type="ARBA" id="ARBA00022801"/>
    </source>
</evidence>
<dbReference type="PROSITE" id="PS50275">
    <property type="entry name" value="SAC"/>
    <property type="match status" value="1"/>
</dbReference>
<feature type="compositionally biased region" description="Low complexity" evidence="4">
    <location>
        <begin position="39"/>
        <end position="77"/>
    </location>
</feature>
<feature type="region of interest" description="Disordered" evidence="4">
    <location>
        <begin position="202"/>
        <end position="247"/>
    </location>
</feature>
<dbReference type="EMBL" id="KZ819288">
    <property type="protein sequence ID" value="PWN99339.1"/>
    <property type="molecule type" value="Genomic_DNA"/>
</dbReference>
<dbReference type="AlphaFoldDB" id="A0A316ZCU1"/>
<feature type="compositionally biased region" description="Low complexity" evidence="4">
    <location>
        <begin position="1050"/>
        <end position="1065"/>
    </location>
</feature>
<dbReference type="InterPro" id="IPR002013">
    <property type="entry name" value="SAC_dom"/>
</dbReference>
<dbReference type="RefSeq" id="XP_025599618.1">
    <property type="nucleotide sequence ID" value="XM_025740848.1"/>
</dbReference>
<dbReference type="GO" id="GO:0043813">
    <property type="term" value="F:phosphatidylinositol-3,5-bisphosphate 5-phosphatase activity"/>
    <property type="evidence" value="ECO:0007669"/>
    <property type="project" value="InterPro"/>
</dbReference>
<sequence>MTAGAGVGAADVPPDEQLGTDAARAPPAASDGEDEQRRTPTPTQASSQPQPSNLTAALTLTPPTSLAKLAPLSSAAPGPAPHVAPSSAPEPLDLAGCDSGASLVFAPPAHTASSSAEPSTARTRSSTAASSAPQSAASAVGTPHPPPRTQAQQQSARAQHAEPGRLGELKRFTLWETKTRFYLVAFNTSQTRFRILKVDRTLAQPRSSGRPDASAGAAEGSSKEAGHAAETGLGVDGGAAATSTSESTQWELNLTSDRVVYTRQQVSELLDMIAEGNRSTGGLKEVGRFFGIVGFIRFTSGYYMVLISARSVVALIGGHYVYHCDDTRIIPVCHPSVLASVPGRSKAKDAEEARLLHTFKQVDLSKNFYFSYTYDLTKTLQDNLTGGSETACPSIAQQRHAVPSRSSTAWGYNEKFVWNHHLLVPAFGASEHLQRPRYEPDASLRDAESAADASIDAASEWVLPLVYGFVDQAKLSVLNRTVHITLLARRSRHFAGARFLKRGTDEEGHVANDVETEQIVADGLTTPFYAPARSAKLRTEAHDGGADAGPALGVSPRYTSYVMHRGSIPIYWTQDSTNMSPRPPIEISVVDPYFSSAALHFDDMLRRYGHPLIVLNLIKSKEKQPREVKLLHAFGECVAYLNQFLPADKRLRYIAWDMSRASKSHDQDVIGVLEDIAEGTVEATRFFHSGPEPALFESAATRNVKTAGPRRETILLQSGVARVNCVDCLDRTNAAQFVIGKAALGHQLHALGLLESPSLPFDSAAVDMLTEMYHDLGDTIALQYGGSHLVNTMETYRKVNQWTSHSRDMLEGLKRYYSNSFVDADKQAAINLFLGIDPDTAEARPAPRLLDAHGKLAPKRRSYRNWYTPEYLEDRGTVQERQQRLNDVVTADRGFWAEYYRPSLFTDLLRHHAFKMTAVHQHQQAAIGPPSTAAYVSASRFAQSPSSNSHARKTSNGSSIIARSASIPSMTEVNAVPVERAVLTLSPFTARVPGGSAPTPSSPVRPKPSGSESPRALIGGVRRWMSLNRDGKRDGQSKRRSSMRTAGGRASPSSDDGTSSGAAGGAASIEITPSMQRDAWPNWGDPERLAQHPVVPSAVQLVRQVDALTAPSVSALEAREYDNWLSQFGEKAECGVRGLGARVADEDAALYAVGADLAAGEALAVARMMAQYSLGGEDDDGWPSAHQPVDAALQTYAHTAQMLRAGAPSLPTSEGKLRAYNSWLVGPVDA</sequence>
<dbReference type="GO" id="GO:0046856">
    <property type="term" value="P:phosphatidylinositol dephosphorylation"/>
    <property type="evidence" value="ECO:0007669"/>
    <property type="project" value="InterPro"/>
</dbReference>
<evidence type="ECO:0000256" key="1">
    <source>
        <dbReference type="ARBA" id="ARBA00004308"/>
    </source>
</evidence>
<feature type="region of interest" description="Disordered" evidence="4">
    <location>
        <begin position="989"/>
        <end position="1065"/>
    </location>
</feature>
<dbReference type="GeneID" id="37268392"/>
<feature type="compositionally biased region" description="Low complexity" evidence="4">
    <location>
        <begin position="1"/>
        <end position="12"/>
    </location>
</feature>
<feature type="compositionally biased region" description="Low complexity" evidence="4">
    <location>
        <begin position="106"/>
        <end position="139"/>
    </location>
</feature>
<keyword evidence="7" id="KW-1185">Reference proteome</keyword>
<organism evidence="6 7">
    <name type="scientific">Tilletiopsis washingtonensis</name>
    <dbReference type="NCBI Taxonomy" id="58919"/>
    <lineage>
        <taxon>Eukaryota</taxon>
        <taxon>Fungi</taxon>
        <taxon>Dikarya</taxon>
        <taxon>Basidiomycota</taxon>
        <taxon>Ustilaginomycotina</taxon>
        <taxon>Exobasidiomycetes</taxon>
        <taxon>Entylomatales</taxon>
        <taxon>Entylomatales incertae sedis</taxon>
        <taxon>Tilletiopsis</taxon>
    </lineage>
</organism>
<dbReference type="PANTHER" id="PTHR45738">
    <property type="entry name" value="POLYPHOSPHOINOSITIDE PHOSPHATASE"/>
    <property type="match status" value="1"/>
</dbReference>
<evidence type="ECO:0000256" key="4">
    <source>
        <dbReference type="SAM" id="MobiDB-lite"/>
    </source>
</evidence>
<evidence type="ECO:0000313" key="7">
    <source>
        <dbReference type="Proteomes" id="UP000245946"/>
    </source>
</evidence>
<feature type="domain" description="SAC" evidence="5">
    <location>
        <begin position="359"/>
        <end position="786"/>
    </location>
</feature>
<dbReference type="OrthoDB" id="405996at2759"/>
<protein>
    <recommendedName>
        <fullName evidence="5">SAC domain-containing protein</fullName>
    </recommendedName>
</protein>
<dbReference type="GO" id="GO:0012505">
    <property type="term" value="C:endomembrane system"/>
    <property type="evidence" value="ECO:0007669"/>
    <property type="project" value="UniProtKB-SubCell"/>
</dbReference>
<gene>
    <name evidence="6" type="ORF">FA09DRAFT_316608</name>
</gene>
<dbReference type="PANTHER" id="PTHR45738:SF5">
    <property type="entry name" value="POLYPHOSPHOINOSITIDE PHOSPHATASE"/>
    <property type="match status" value="1"/>
</dbReference>
<dbReference type="Pfam" id="PF02383">
    <property type="entry name" value="Syja_N"/>
    <property type="match status" value="1"/>
</dbReference>
<reference evidence="6 7" key="1">
    <citation type="journal article" date="2018" name="Mol. Biol. Evol.">
        <title>Broad Genomic Sampling Reveals a Smut Pathogenic Ancestry of the Fungal Clade Ustilaginomycotina.</title>
        <authorList>
            <person name="Kijpornyongpan T."/>
            <person name="Mondo S.J."/>
            <person name="Barry K."/>
            <person name="Sandor L."/>
            <person name="Lee J."/>
            <person name="Lipzen A."/>
            <person name="Pangilinan J."/>
            <person name="LaButti K."/>
            <person name="Hainaut M."/>
            <person name="Henrissat B."/>
            <person name="Grigoriev I.V."/>
            <person name="Spatafora J.W."/>
            <person name="Aime M.C."/>
        </authorList>
    </citation>
    <scope>NUCLEOTIDE SEQUENCE [LARGE SCALE GENOMIC DNA]</scope>
    <source>
        <strain evidence="6 7">MCA 4186</strain>
    </source>
</reference>
<evidence type="ECO:0000256" key="3">
    <source>
        <dbReference type="ARBA" id="ARBA00023136"/>
    </source>
</evidence>
<dbReference type="Proteomes" id="UP000245946">
    <property type="component" value="Unassembled WGS sequence"/>
</dbReference>
<dbReference type="STRING" id="58919.A0A316ZCU1"/>
<evidence type="ECO:0000313" key="6">
    <source>
        <dbReference type="EMBL" id="PWN99339.1"/>
    </source>
</evidence>
<keyword evidence="3" id="KW-0472">Membrane</keyword>
<accession>A0A316ZCU1</accession>
<feature type="region of interest" description="Disordered" evidence="4">
    <location>
        <begin position="1"/>
        <end position="164"/>
    </location>
</feature>
<proteinExistence type="predicted"/>
<name>A0A316ZCU1_9BASI</name>
<dbReference type="InterPro" id="IPR043573">
    <property type="entry name" value="Fig4-like"/>
</dbReference>
<comment type="subcellular location">
    <subcellularLocation>
        <location evidence="1">Endomembrane system</location>
    </subcellularLocation>
</comment>
<evidence type="ECO:0000259" key="5">
    <source>
        <dbReference type="PROSITE" id="PS50275"/>
    </source>
</evidence>
<keyword evidence="2" id="KW-0378">Hydrolase</keyword>